<accession>A0ABD2VSK7</accession>
<protein>
    <recommendedName>
        <fullName evidence="9">Carbohydrate sulfotransferase</fullName>
        <ecNumber evidence="9">2.8.2.-</ecNumber>
    </recommendedName>
</protein>
<keyword evidence="9" id="KW-0735">Signal-anchor</keyword>
<sequence length="373" mass="42975">MTRNFRRALTRFALVLCFFFLLFLLVVHNNKGLESPLKIRRPARGATAVAGFEKLQREASLENKERRARVQRVCQKYRLGPYRTPDFEQEFREPPAPQYSVFYIDRAHNISYCPIYKAGSTTWIYNMCLLNGAEEAELASGKEQISVIARRLMPEIDLPLAESLLNSSAKLLIVRHPFERLLSAYRDKLENSVAGREHGTLHFYKKFGSKIVAKFRDENVSPPREDQFVRIPGQPEPAGVEPTFREFVEYLVNTDLANYGDDHWMPYYLFCTPCLVDYDFIAKVETLARDQAYVIHRLGLDGAIKPRWQHAVGSSSNASSSSSPSINRVSDLAKIYFSQLTQRQLRKLHDKFRLDLELFGYSAEEYYDYATAA</sequence>
<comment type="caution">
    <text evidence="10">The sequence shown here is derived from an EMBL/GenBank/DDBJ whole genome shotgun (WGS) entry which is preliminary data.</text>
</comment>
<dbReference type="PANTHER" id="PTHR12137">
    <property type="entry name" value="CARBOHYDRATE SULFOTRANSFERASE"/>
    <property type="match status" value="1"/>
</dbReference>
<evidence type="ECO:0000256" key="9">
    <source>
        <dbReference type="RuleBase" id="RU364020"/>
    </source>
</evidence>
<keyword evidence="5" id="KW-1133">Transmembrane helix</keyword>
<dbReference type="EC" id="2.8.2.-" evidence="9"/>
<evidence type="ECO:0000256" key="2">
    <source>
        <dbReference type="ARBA" id="ARBA00006339"/>
    </source>
</evidence>
<proteinExistence type="inferred from homology"/>
<keyword evidence="8 9" id="KW-0325">Glycoprotein</keyword>
<evidence type="ECO:0000256" key="8">
    <source>
        <dbReference type="ARBA" id="ARBA00023180"/>
    </source>
</evidence>
<keyword evidence="7" id="KW-0472">Membrane</keyword>
<evidence type="ECO:0000256" key="4">
    <source>
        <dbReference type="ARBA" id="ARBA00022692"/>
    </source>
</evidence>
<evidence type="ECO:0000256" key="5">
    <source>
        <dbReference type="ARBA" id="ARBA00022989"/>
    </source>
</evidence>
<comment type="subcellular location">
    <subcellularLocation>
        <location evidence="1 9">Golgi apparatus membrane</location>
        <topology evidence="1 9">Single-pass type II membrane protein</topology>
    </subcellularLocation>
</comment>
<evidence type="ECO:0000256" key="1">
    <source>
        <dbReference type="ARBA" id="ARBA00004323"/>
    </source>
</evidence>
<organism evidence="10 11">
    <name type="scientific">Trichogramma kaykai</name>
    <dbReference type="NCBI Taxonomy" id="54128"/>
    <lineage>
        <taxon>Eukaryota</taxon>
        <taxon>Metazoa</taxon>
        <taxon>Ecdysozoa</taxon>
        <taxon>Arthropoda</taxon>
        <taxon>Hexapoda</taxon>
        <taxon>Insecta</taxon>
        <taxon>Pterygota</taxon>
        <taxon>Neoptera</taxon>
        <taxon>Endopterygota</taxon>
        <taxon>Hymenoptera</taxon>
        <taxon>Apocrita</taxon>
        <taxon>Proctotrupomorpha</taxon>
        <taxon>Chalcidoidea</taxon>
        <taxon>Trichogrammatidae</taxon>
        <taxon>Trichogramma</taxon>
    </lineage>
</organism>
<reference evidence="10 11" key="1">
    <citation type="journal article" date="2024" name="bioRxiv">
        <title>A reference genome for Trichogramma kaykai: A tiny desert-dwelling parasitoid wasp with competing sex-ratio distorters.</title>
        <authorList>
            <person name="Culotta J."/>
            <person name="Lindsey A.R."/>
        </authorList>
    </citation>
    <scope>NUCLEOTIDE SEQUENCE [LARGE SCALE GENOMIC DNA]</scope>
    <source>
        <strain evidence="10 11">KSX58</strain>
    </source>
</reference>
<dbReference type="Pfam" id="PF03567">
    <property type="entry name" value="Sulfotransfer_2"/>
    <property type="match status" value="1"/>
</dbReference>
<dbReference type="EMBL" id="JBJJXI010000182">
    <property type="protein sequence ID" value="KAL3383704.1"/>
    <property type="molecule type" value="Genomic_DNA"/>
</dbReference>
<name>A0ABD2VSK7_9HYME</name>
<keyword evidence="9" id="KW-0119">Carbohydrate metabolism</keyword>
<keyword evidence="3 9" id="KW-0808">Transferase</keyword>
<evidence type="ECO:0000256" key="6">
    <source>
        <dbReference type="ARBA" id="ARBA00023034"/>
    </source>
</evidence>
<dbReference type="GO" id="GO:0000139">
    <property type="term" value="C:Golgi membrane"/>
    <property type="evidence" value="ECO:0007669"/>
    <property type="project" value="UniProtKB-SubCell"/>
</dbReference>
<evidence type="ECO:0000313" key="11">
    <source>
        <dbReference type="Proteomes" id="UP001627154"/>
    </source>
</evidence>
<dbReference type="Proteomes" id="UP001627154">
    <property type="component" value="Unassembled WGS sequence"/>
</dbReference>
<keyword evidence="6 9" id="KW-0333">Golgi apparatus</keyword>
<dbReference type="PANTHER" id="PTHR12137:SF63">
    <property type="entry name" value="CARBOHYDRATE SULFOTRANSFERASE"/>
    <property type="match status" value="1"/>
</dbReference>
<dbReference type="InterPro" id="IPR005331">
    <property type="entry name" value="Sulfotransferase"/>
</dbReference>
<keyword evidence="4" id="KW-0812">Transmembrane</keyword>
<dbReference type="AlphaFoldDB" id="A0ABD2VSK7"/>
<gene>
    <name evidence="10" type="ORF">TKK_020372</name>
</gene>
<keyword evidence="11" id="KW-1185">Reference proteome</keyword>
<comment type="similarity">
    <text evidence="2 9">Belongs to the sulfotransferase 2 family.</text>
</comment>
<dbReference type="InterPro" id="IPR018011">
    <property type="entry name" value="Carb_sulfotrans_8-10"/>
</dbReference>
<evidence type="ECO:0000256" key="3">
    <source>
        <dbReference type="ARBA" id="ARBA00022679"/>
    </source>
</evidence>
<dbReference type="GO" id="GO:0008146">
    <property type="term" value="F:sulfotransferase activity"/>
    <property type="evidence" value="ECO:0007669"/>
    <property type="project" value="UniProtKB-ARBA"/>
</dbReference>
<evidence type="ECO:0000313" key="10">
    <source>
        <dbReference type="EMBL" id="KAL3383704.1"/>
    </source>
</evidence>
<evidence type="ECO:0000256" key="7">
    <source>
        <dbReference type="ARBA" id="ARBA00023136"/>
    </source>
</evidence>